<dbReference type="InterPro" id="IPR002110">
    <property type="entry name" value="Ankyrin_rpt"/>
</dbReference>
<name>A0ABP8TWV4_9ACTN</name>
<keyword evidence="1" id="KW-0677">Repeat</keyword>
<sequence length="628" mass="69007">MVNAISTPVPRRRRARSASYPPDEAGSLRRIRRYAVPRSMIEQATERRLAGDWRGACAAANVDVAFDLADVARTHGAAVAAELEDDLLNLAPDLLRWHVPRGRYAQATIRSAQQVVLGGYGDRSTGAALLHVTTPPSPHAPQRLVLRFGPVRSEDRARRPWVPEDPWLLHDWTLIRELWDARRAGELLARCGGSERAPFFEADGAPRALPATDPGPGDPAEHTEWVTLLHEAGEVEAAFAAAGIRLDASRHRTRWATLTERPGLFPPHARPSAMLERVPFALALLGPEIRRRAGQGFGRRFQVPSVHDWRCVLLVEVEDDGGLRAWVVDSEQAEGVPVLPEPCWRRLPDLDALRHGDTEPDHLHPLVRAALFPRRADSGGPIGPPDPEVPAPVRVRCRGEWHVAAFRDGTLQIPHDEDERRRERAMGALGGAVTGCFAVLPVVRSGTGRLPKALRAQRRELFARAEHGDASGVLRLLDAGMDPHIRDGGRRTLLHVLHLVDHERLLSRLLAAGLDIDVRDHYDSTPLHAAVSGDGSPDLVRALLAAGAGIEAVNQDGSTPLLLSVYRSAPVPVVRALLDAGARPDVTDRWGSSIRDHIHRCRRTDLAFLAEALDRDHPGVGHGRWRRS</sequence>
<dbReference type="RefSeq" id="WP_345363221.1">
    <property type="nucleotide sequence ID" value="NZ_BAABHJ010000027.1"/>
</dbReference>
<evidence type="ECO:0000313" key="5">
    <source>
        <dbReference type="EMBL" id="GAA4614878.1"/>
    </source>
</evidence>
<evidence type="ECO:0008006" key="7">
    <source>
        <dbReference type="Google" id="ProtNLM"/>
    </source>
</evidence>
<dbReference type="SMART" id="SM00248">
    <property type="entry name" value="ANK"/>
    <property type="match status" value="3"/>
</dbReference>
<dbReference type="PANTHER" id="PTHR24171">
    <property type="entry name" value="ANKYRIN REPEAT DOMAIN-CONTAINING PROTEIN 39-RELATED"/>
    <property type="match status" value="1"/>
</dbReference>
<dbReference type="EMBL" id="BAABHJ010000027">
    <property type="protein sequence ID" value="GAA4614878.1"/>
    <property type="molecule type" value="Genomic_DNA"/>
</dbReference>
<dbReference type="Pfam" id="PF12796">
    <property type="entry name" value="Ank_2"/>
    <property type="match status" value="1"/>
</dbReference>
<accession>A0ABP8TWV4</accession>
<organism evidence="5 6">
    <name type="scientific">Actinoallomurus liliacearum</name>
    <dbReference type="NCBI Taxonomy" id="1080073"/>
    <lineage>
        <taxon>Bacteria</taxon>
        <taxon>Bacillati</taxon>
        <taxon>Actinomycetota</taxon>
        <taxon>Actinomycetes</taxon>
        <taxon>Streptosporangiales</taxon>
        <taxon>Thermomonosporaceae</taxon>
        <taxon>Actinoallomurus</taxon>
    </lineage>
</organism>
<proteinExistence type="predicted"/>
<keyword evidence="6" id="KW-1185">Reference proteome</keyword>
<evidence type="ECO:0000256" key="3">
    <source>
        <dbReference type="PROSITE-ProRule" id="PRU00023"/>
    </source>
</evidence>
<keyword evidence="2 3" id="KW-0040">ANK repeat</keyword>
<dbReference type="InterPro" id="IPR036770">
    <property type="entry name" value="Ankyrin_rpt-contain_sf"/>
</dbReference>
<dbReference type="Gene3D" id="1.25.40.20">
    <property type="entry name" value="Ankyrin repeat-containing domain"/>
    <property type="match status" value="1"/>
</dbReference>
<evidence type="ECO:0000256" key="1">
    <source>
        <dbReference type="ARBA" id="ARBA00022737"/>
    </source>
</evidence>
<dbReference type="SUPFAM" id="SSF48403">
    <property type="entry name" value="Ankyrin repeat"/>
    <property type="match status" value="1"/>
</dbReference>
<gene>
    <name evidence="5" type="ORF">GCM10023195_65210</name>
</gene>
<dbReference type="PROSITE" id="PS50297">
    <property type="entry name" value="ANK_REP_REGION"/>
    <property type="match status" value="2"/>
</dbReference>
<evidence type="ECO:0000313" key="6">
    <source>
        <dbReference type="Proteomes" id="UP001500212"/>
    </source>
</evidence>
<feature type="repeat" description="ANK" evidence="3">
    <location>
        <begin position="522"/>
        <end position="555"/>
    </location>
</feature>
<evidence type="ECO:0000256" key="4">
    <source>
        <dbReference type="SAM" id="MobiDB-lite"/>
    </source>
</evidence>
<feature type="repeat" description="ANK" evidence="3">
    <location>
        <begin position="556"/>
        <end position="589"/>
    </location>
</feature>
<dbReference type="Proteomes" id="UP001500212">
    <property type="component" value="Unassembled WGS sequence"/>
</dbReference>
<feature type="region of interest" description="Disordered" evidence="4">
    <location>
        <begin position="1"/>
        <end position="24"/>
    </location>
</feature>
<evidence type="ECO:0000256" key="2">
    <source>
        <dbReference type="ARBA" id="ARBA00023043"/>
    </source>
</evidence>
<reference evidence="6" key="1">
    <citation type="journal article" date="2019" name="Int. J. Syst. Evol. Microbiol.">
        <title>The Global Catalogue of Microorganisms (GCM) 10K type strain sequencing project: providing services to taxonomists for standard genome sequencing and annotation.</title>
        <authorList>
            <consortium name="The Broad Institute Genomics Platform"/>
            <consortium name="The Broad Institute Genome Sequencing Center for Infectious Disease"/>
            <person name="Wu L."/>
            <person name="Ma J."/>
        </authorList>
    </citation>
    <scope>NUCLEOTIDE SEQUENCE [LARGE SCALE GENOMIC DNA]</scope>
    <source>
        <strain evidence="6">JCM 17938</strain>
    </source>
</reference>
<dbReference type="PROSITE" id="PS50088">
    <property type="entry name" value="ANK_REPEAT"/>
    <property type="match status" value="2"/>
</dbReference>
<protein>
    <recommendedName>
        <fullName evidence="7">Ankyrin repeat-containing protein</fullName>
    </recommendedName>
</protein>
<comment type="caution">
    <text evidence="5">The sequence shown here is derived from an EMBL/GenBank/DDBJ whole genome shotgun (WGS) entry which is preliminary data.</text>
</comment>